<dbReference type="Proteomes" id="UP000712157">
    <property type="component" value="Unassembled WGS sequence"/>
</dbReference>
<feature type="domain" description="PKD" evidence="4">
    <location>
        <begin position="1326"/>
        <end position="1413"/>
    </location>
</feature>
<evidence type="ECO:0000256" key="3">
    <source>
        <dbReference type="SAM" id="SignalP"/>
    </source>
</evidence>
<dbReference type="InterPro" id="IPR053139">
    <property type="entry name" value="Surface_bspA-like"/>
</dbReference>
<dbReference type="InterPro" id="IPR032675">
    <property type="entry name" value="LRR_dom_sf"/>
</dbReference>
<keyword evidence="2" id="KW-0472">Membrane</keyword>
<reference evidence="5" key="1">
    <citation type="submission" date="2021-06" db="EMBL/GenBank/DDBJ databases">
        <title>Description of novel taxa of the family Lachnospiraceae.</title>
        <authorList>
            <person name="Chaplin A.V."/>
            <person name="Sokolova S.R."/>
            <person name="Pikina A.P."/>
            <person name="Korzhanova M."/>
            <person name="Belova V."/>
            <person name="Korostin D."/>
            <person name="Efimov B.A."/>
        </authorList>
    </citation>
    <scope>NUCLEOTIDE SEQUENCE</scope>
    <source>
        <strain evidence="5">ASD5720</strain>
    </source>
</reference>
<keyword evidence="6" id="KW-1185">Reference proteome</keyword>
<feature type="region of interest" description="Disordered" evidence="1">
    <location>
        <begin position="2671"/>
        <end position="2743"/>
    </location>
</feature>
<dbReference type="Pfam" id="PF18998">
    <property type="entry name" value="Flg_new_2"/>
    <property type="match status" value="1"/>
</dbReference>
<evidence type="ECO:0000313" key="6">
    <source>
        <dbReference type="Proteomes" id="UP000712157"/>
    </source>
</evidence>
<protein>
    <submittedName>
        <fullName evidence="5">Leucine-rich repeat protein</fullName>
    </submittedName>
</protein>
<feature type="compositionally biased region" description="Low complexity" evidence="1">
    <location>
        <begin position="65"/>
        <end position="103"/>
    </location>
</feature>
<dbReference type="Pfam" id="PF01764">
    <property type="entry name" value="Lipase_3"/>
    <property type="match status" value="1"/>
</dbReference>
<keyword evidence="2" id="KW-0812">Transmembrane</keyword>
<dbReference type="InterPro" id="IPR002921">
    <property type="entry name" value="Fungal_lipase-type"/>
</dbReference>
<sequence length="2772" mass="302250">MKQGKKIICVALAFLLTTQTAWQLADASQQATVPGAEQTEESAAGKGQQAAPSTSPGPITELAVSPTPETEPAVSPVPETEPAVSPAPETEPAASPAPRTETTVPSQPAQTPPEIPLPNAKSPEAVDGNMDHTPNIWIQPINEEDDKKEETVLRIPEGTTQITEGQFPYTYNYTDIIIPSTVTSIGDRAFYRWSTVERVEFEEGSLLQTIGQDAFRECSSLQSLKIPDSVQTIGSGCFGSCTALVEITLPSGLETIPDNCFSSCINLSQVEIPNTVTELGRFAFYDCEGLSQLTFPENLRTIGMLCFSMAGLTSVRIPDGVTAIEDRAFELCKNLETAVFPENLTELSASVFSGCQKLSAFVIPAKVTTIQQSAFSQCASLKEMSIPDLTTNLASGIFNSCTGLEKIHIGSGVTNVDFQSMLWGCTSLLEITVSEENRIYESDGNGVVFQKDNASLIYYPPARQDTSYTVPDYVKTIAEKAFYGHKWLAEIDFQEGIETIGENAFAECTALEKAELPQSLKKIGASAFYKCSALSKITIPSGVTTLGNGAFAENTSLTEAVLEGNIKTMDNAVFMGCDKLKHVSFSNQITKIPASMFWNCSALQEIQIPDSVKTIGDNAFRGSGLTGIQIPGSITSIGMYLFADCTGLETVELQNGLSTIGACMFQNCSKLGSIVIPDTVTSVGSNAFQDCIKLQEIEIPNTNATVETECFKGCTALKSLKLPANLKGIPVGLAENCENLENLKLPESITEIERNAFSGCKSLTEVTVPEQVNQISSSAFLNCTGLTRVQLSGTLEALDYEVFSGCTSLEEIQLPEGLKTISSSVFENCQKLETIGIPDTVTGIFAAAFSGCSSLREIVIPEGVTSLSNNFNGCTELAQVTVKGSATKLSDPLFQNCPKLATICGPSGSHAEEYAQKKGISFVPIGQAGSPVITSVDTGSLITGSGIKLKREAYVQVQMSDEFPYDYVEAEYSYDQRAYTSLGTKDKTDVGFYQFNIDVTAPEHDKLWFRVTGYRGDVAGTPMSVMMTLDNVPPDRPQNFTAAAEAEYIYLNWDNLPVEENFQYYLIYRSLSPDKDFEVLEAMSTVGYRDYEVEPGVTYYYYMEALDSWGNYSESTPVRSAKYVDSVPPVIEDYLPRTDAVQYRNIPVQVQTYDNYGVKTVALSYRIKGQTDWNPVVSLTAEGEREQEKYWYYDWDITDFDNGTYEMKIEVTDLNGLAAEPVVAEYAVMKYHTPPDVSLTAKGGHRSVSLSWNKDPKDPILENYIIYRTGEQGNKIRILTTKADSYVDNVAPGRYTYQVAYRNIFGEEVYSREVTAAAVVNDTEAPQAMIALLNPSGIPGMALTFDGSGSTDNDAIASYYWEFGDHTVSNQAVSAHTFQKAGTYQVKLTVTDAAGNEGTGTVEVKVQQPDAASHKRLVTVKVADGQSGEGIEGAQILLSKQGAKEEEQIAVKADTTGSATLVLDADSVYQMAALKENSEYAMQDKTIEVGAAQDDPQPQEEEIRLSRLHYLIGDVTSREMTAQEIKDAGIDINDPANRNSYEFKLTLEYEIAGQKQSLPVTYYANRHAGGFSAGGQPIAFGNESSGGTGGSSGSGTWISSGGQWLVPLGGTESQQYFIILNGTVGWLKQMYEVSLVVANTSPDDWVEDCSATIKLPEGLALAGMNKDPQSATVPVGTIGKESQIKQTWYVRGDKAGSYPIQVEVTGSYYPEPAEPFKVVYATKEPLEVVDTSSALELTVSNVPREIVSGETYPLTFTLRNITDAALNFVTLEINGGGNHKKFDKETIKPGESVSFQYDTTMHFDNLKDGVEMVLRQMVLVCGSGLIPKIEFKPDDFPGKSELEASLKFYGDEDLKKEVKSLVFSQGSFQFEKEEEDDTDYDCLHMYAAVTNKRTVEGNAKDATNVKVKIEAPEGFSFEPYKRKDTYEYSIPSLKVGEISEPKKIDLYPIFVEPSDSLPDVTFRIALSSDVHTQIDSDKKLEVTQRANTGTIPFRSTVAVSKVLTGNEPSYWSYYKDGFTKNSYQYDQGVATLALALSSSVYRYGDIKEGLLNIGFSDIRGYNFSASDTQENQSTVNRDSVANVFATKKIFIEDQVYTIVAIVIRGTVGEEWYGNFNIGTGTEHYSFRNSYTDVMMRLNQYMSEREIPKDQTKLLITGHSRGAATANLLAADLDGSEKYAAAENIYAYTFATPNVTTQPGVHDNRYHNIFNILNDADFVTYVPPYDWGFDKYGLTLSFPKKGSAAYQQDISLVAGYFQTYTKVAFEEQDPAGVRLMTWLLTIGAKNSGEYESKTIGSAEFGKLLNLSKLTLSPLTASLFIKAAGAIYNKGPVTSHDIGNILAYMTLGIDPKWQKSVSYAHAVETYLAWMHTEHPQAMDFGTRPAFKVAAVNCPVDVEVYDGQGNLIGKIVNNTVDPTISSDITAMVLGDSKILYLPCSQAYQLKLAGNGSGTMTYTLSEYSANGDKLRQVNFYDVPIEPGKIMYGDVNEELGTQIKNYALRSADQKPLKEADEELKGDTLAQLRVALTEVGGGTALGEGQYTKGEYAMLQAMPDSGNGFYGWYVDGRKVSGEPEYGFVVLENIYLEARFLEGVKAPEIPKVPAAPGAALNTVTLPDHWTWLHPDQKLEEGENEYDAIFTPAPDDPTDYSTLEGWDAEHGYLVMPVKITVVPKEEPKPTPTPQPTPEPTASPVPTGEPSPTAKPVPTATPGPTVKPNRPDSSDTGSGGNRTGEDSKIAGGQTGDHAPLVPLILLALCAAAAAVTILVRRRRKQS</sequence>
<dbReference type="InterPro" id="IPR044060">
    <property type="entry name" value="Bacterial_rp_domain"/>
</dbReference>
<dbReference type="Gene3D" id="3.80.10.10">
    <property type="entry name" value="Ribonuclease Inhibitor"/>
    <property type="match status" value="5"/>
</dbReference>
<dbReference type="EMBL" id="JAHQCW010000004">
    <property type="protein sequence ID" value="MBU9735729.1"/>
    <property type="molecule type" value="Genomic_DNA"/>
</dbReference>
<dbReference type="CDD" id="cd00146">
    <property type="entry name" value="PKD"/>
    <property type="match status" value="1"/>
</dbReference>
<keyword evidence="2" id="KW-1133">Transmembrane helix</keyword>
<dbReference type="Gene3D" id="2.60.40.10">
    <property type="entry name" value="Immunoglobulins"/>
    <property type="match status" value="3"/>
</dbReference>
<dbReference type="SUPFAM" id="SSF53474">
    <property type="entry name" value="alpha/beta-Hydrolases"/>
    <property type="match status" value="1"/>
</dbReference>
<dbReference type="InterPro" id="IPR000601">
    <property type="entry name" value="PKD_dom"/>
</dbReference>
<dbReference type="SMART" id="SM00089">
    <property type="entry name" value="PKD"/>
    <property type="match status" value="1"/>
</dbReference>
<dbReference type="SUPFAM" id="SSF49299">
    <property type="entry name" value="PKD domain"/>
    <property type="match status" value="1"/>
</dbReference>
<feature type="chain" id="PRO_5038426031" evidence="3">
    <location>
        <begin position="22"/>
        <end position="2772"/>
    </location>
</feature>
<dbReference type="Pfam" id="PF13306">
    <property type="entry name" value="LRR_5"/>
    <property type="match status" value="3"/>
</dbReference>
<comment type="caution">
    <text evidence="5">The sequence shown here is derived from an EMBL/GenBank/DDBJ whole genome shotgun (WGS) entry which is preliminary data.</text>
</comment>
<feature type="transmembrane region" description="Helical" evidence="2">
    <location>
        <begin position="2746"/>
        <end position="2765"/>
    </location>
</feature>
<dbReference type="Gene3D" id="3.40.50.1820">
    <property type="entry name" value="alpha/beta hydrolase"/>
    <property type="match status" value="1"/>
</dbReference>
<evidence type="ECO:0000256" key="2">
    <source>
        <dbReference type="SAM" id="Phobius"/>
    </source>
</evidence>
<feature type="compositionally biased region" description="Pro residues" evidence="1">
    <location>
        <begin position="2676"/>
        <end position="2707"/>
    </location>
</feature>
<name>A0A949JX64_9FIRM</name>
<dbReference type="Pfam" id="PF18911">
    <property type="entry name" value="PKD_4"/>
    <property type="match status" value="1"/>
</dbReference>
<dbReference type="PANTHER" id="PTHR45661">
    <property type="entry name" value="SURFACE ANTIGEN"/>
    <property type="match status" value="1"/>
</dbReference>
<dbReference type="SUPFAM" id="SSF49265">
    <property type="entry name" value="Fibronectin type III"/>
    <property type="match status" value="1"/>
</dbReference>
<evidence type="ECO:0000256" key="1">
    <source>
        <dbReference type="SAM" id="MobiDB-lite"/>
    </source>
</evidence>
<evidence type="ECO:0000259" key="4">
    <source>
        <dbReference type="PROSITE" id="PS50093"/>
    </source>
</evidence>
<accession>A0A949JX64</accession>
<dbReference type="InterPro" id="IPR029058">
    <property type="entry name" value="AB_hydrolase_fold"/>
</dbReference>
<proteinExistence type="predicted"/>
<evidence type="ECO:0000313" key="5">
    <source>
        <dbReference type="EMBL" id="MBU9735729.1"/>
    </source>
</evidence>
<dbReference type="PANTHER" id="PTHR45661:SF3">
    <property type="entry name" value="IG-LIKE DOMAIN-CONTAINING PROTEIN"/>
    <property type="match status" value="1"/>
</dbReference>
<dbReference type="PROSITE" id="PS50093">
    <property type="entry name" value="PKD"/>
    <property type="match status" value="1"/>
</dbReference>
<feature type="region of interest" description="Disordered" evidence="1">
    <location>
        <begin position="32"/>
        <end position="132"/>
    </location>
</feature>
<organism evidence="5 6">
    <name type="scientific">Diplocloster agilis</name>
    <dbReference type="NCBI Taxonomy" id="2850323"/>
    <lineage>
        <taxon>Bacteria</taxon>
        <taxon>Bacillati</taxon>
        <taxon>Bacillota</taxon>
        <taxon>Clostridia</taxon>
        <taxon>Lachnospirales</taxon>
        <taxon>Lachnospiraceae</taxon>
        <taxon>Diplocloster</taxon>
    </lineage>
</organism>
<keyword evidence="3" id="KW-0732">Signal</keyword>
<dbReference type="GO" id="GO:0006629">
    <property type="term" value="P:lipid metabolic process"/>
    <property type="evidence" value="ECO:0007669"/>
    <property type="project" value="InterPro"/>
</dbReference>
<feature type="signal peptide" evidence="3">
    <location>
        <begin position="1"/>
        <end position="21"/>
    </location>
</feature>
<dbReference type="InterPro" id="IPR026906">
    <property type="entry name" value="LRR_5"/>
</dbReference>
<dbReference type="InterPro" id="IPR036116">
    <property type="entry name" value="FN3_sf"/>
</dbReference>
<dbReference type="InterPro" id="IPR022409">
    <property type="entry name" value="PKD/Chitinase_dom"/>
</dbReference>
<dbReference type="InterPro" id="IPR013783">
    <property type="entry name" value="Ig-like_fold"/>
</dbReference>
<dbReference type="RefSeq" id="WP_158342356.1">
    <property type="nucleotide sequence ID" value="NZ_JAHQCW010000004.1"/>
</dbReference>
<dbReference type="InterPro" id="IPR035986">
    <property type="entry name" value="PKD_dom_sf"/>
</dbReference>
<gene>
    <name evidence="5" type="ORF">KTH89_04210</name>
</gene>
<dbReference type="SUPFAM" id="SSF52058">
    <property type="entry name" value="L domain-like"/>
    <property type="match status" value="3"/>
</dbReference>